<dbReference type="PANTHER" id="PTHR43048">
    <property type="entry name" value="METHYLMALONYL-COA EPIMERASE"/>
    <property type="match status" value="1"/>
</dbReference>
<evidence type="ECO:0000313" key="4">
    <source>
        <dbReference type="Proteomes" id="UP001596074"/>
    </source>
</evidence>
<name>A0ABW0ZTF2_9ACTN</name>
<accession>A0ABW0ZTF2</accession>
<evidence type="ECO:0000313" key="3">
    <source>
        <dbReference type="EMBL" id="MFC5745632.1"/>
    </source>
</evidence>
<dbReference type="RefSeq" id="WP_378281257.1">
    <property type="nucleotide sequence ID" value="NZ_JBHSON010000009.1"/>
</dbReference>
<evidence type="ECO:0000259" key="2">
    <source>
        <dbReference type="PROSITE" id="PS51819"/>
    </source>
</evidence>
<dbReference type="Proteomes" id="UP001596074">
    <property type="component" value="Unassembled WGS sequence"/>
</dbReference>
<evidence type="ECO:0000256" key="1">
    <source>
        <dbReference type="ARBA" id="ARBA00022723"/>
    </source>
</evidence>
<organism evidence="3 4">
    <name type="scientific">Actinomadura rugatobispora</name>
    <dbReference type="NCBI Taxonomy" id="1994"/>
    <lineage>
        <taxon>Bacteria</taxon>
        <taxon>Bacillati</taxon>
        <taxon>Actinomycetota</taxon>
        <taxon>Actinomycetes</taxon>
        <taxon>Streptosporangiales</taxon>
        <taxon>Thermomonosporaceae</taxon>
        <taxon>Actinomadura</taxon>
    </lineage>
</organism>
<protein>
    <submittedName>
        <fullName evidence="3">VOC family protein</fullName>
    </submittedName>
</protein>
<sequence length="183" mass="20404">MSRIFGPLRQNGFVVKDVERALTHWTDVMGVGPFFLIDDQPLNDFEYRGRPAAPSIRVALAHTGGVQIELIQQTNDEPSAFRDFLRAGHEGLQHVAFWTTAFDADMARARRHGLEVLQSGRSGSGAPDERFAYFTVQDHPGTVIELSETRGRKGALFQAVEEAARTWDGTDPVRPMAALLDRR</sequence>
<comment type="caution">
    <text evidence="3">The sequence shown here is derived from an EMBL/GenBank/DDBJ whole genome shotgun (WGS) entry which is preliminary data.</text>
</comment>
<proteinExistence type="predicted"/>
<reference evidence="4" key="1">
    <citation type="journal article" date="2019" name="Int. J. Syst. Evol. Microbiol.">
        <title>The Global Catalogue of Microorganisms (GCM) 10K type strain sequencing project: providing services to taxonomists for standard genome sequencing and annotation.</title>
        <authorList>
            <consortium name="The Broad Institute Genomics Platform"/>
            <consortium name="The Broad Institute Genome Sequencing Center for Infectious Disease"/>
            <person name="Wu L."/>
            <person name="Ma J."/>
        </authorList>
    </citation>
    <scope>NUCLEOTIDE SEQUENCE [LARGE SCALE GENOMIC DNA]</scope>
    <source>
        <strain evidence="4">KCTC 42087</strain>
    </source>
</reference>
<gene>
    <name evidence="3" type="ORF">ACFPZN_08445</name>
</gene>
<dbReference type="InterPro" id="IPR037523">
    <property type="entry name" value="VOC_core"/>
</dbReference>
<dbReference type="Pfam" id="PF13669">
    <property type="entry name" value="Glyoxalase_4"/>
    <property type="match status" value="1"/>
</dbReference>
<dbReference type="Gene3D" id="3.10.180.10">
    <property type="entry name" value="2,3-Dihydroxybiphenyl 1,2-Dioxygenase, domain 1"/>
    <property type="match status" value="1"/>
</dbReference>
<dbReference type="InterPro" id="IPR029068">
    <property type="entry name" value="Glyas_Bleomycin-R_OHBP_Dase"/>
</dbReference>
<keyword evidence="1" id="KW-0479">Metal-binding</keyword>
<dbReference type="EMBL" id="JBHSON010000009">
    <property type="protein sequence ID" value="MFC5745632.1"/>
    <property type="molecule type" value="Genomic_DNA"/>
</dbReference>
<dbReference type="SUPFAM" id="SSF54593">
    <property type="entry name" value="Glyoxalase/Bleomycin resistance protein/Dihydroxybiphenyl dioxygenase"/>
    <property type="match status" value="1"/>
</dbReference>
<feature type="domain" description="VOC" evidence="2">
    <location>
        <begin position="7"/>
        <end position="149"/>
    </location>
</feature>
<dbReference type="PROSITE" id="PS51819">
    <property type="entry name" value="VOC"/>
    <property type="match status" value="1"/>
</dbReference>
<keyword evidence="4" id="KW-1185">Reference proteome</keyword>
<dbReference type="InterPro" id="IPR051785">
    <property type="entry name" value="MMCE/EMCE_epimerase"/>
</dbReference>
<dbReference type="PANTHER" id="PTHR43048:SF3">
    <property type="entry name" value="METHYLMALONYL-COA EPIMERASE, MITOCHONDRIAL"/>
    <property type="match status" value="1"/>
</dbReference>